<dbReference type="SUPFAM" id="SSF47384">
    <property type="entry name" value="Homodimeric domain of signal transducing histidine kinase"/>
    <property type="match status" value="1"/>
</dbReference>
<dbReference type="Pfam" id="PF00072">
    <property type="entry name" value="Response_reg"/>
    <property type="match status" value="1"/>
</dbReference>
<dbReference type="Gene3D" id="3.30.565.10">
    <property type="entry name" value="Histidine kinase-like ATPase, C-terminal domain"/>
    <property type="match status" value="1"/>
</dbReference>
<evidence type="ECO:0000256" key="1">
    <source>
        <dbReference type="ARBA" id="ARBA00000085"/>
    </source>
</evidence>
<dbReference type="Pfam" id="PF02518">
    <property type="entry name" value="HATPase_c"/>
    <property type="match status" value="1"/>
</dbReference>
<dbReference type="PANTHER" id="PTHR43547:SF2">
    <property type="entry name" value="HYBRID SIGNAL TRANSDUCTION HISTIDINE KINASE C"/>
    <property type="match status" value="1"/>
</dbReference>
<dbReference type="GO" id="GO:0000155">
    <property type="term" value="F:phosphorelay sensor kinase activity"/>
    <property type="evidence" value="ECO:0007669"/>
    <property type="project" value="InterPro"/>
</dbReference>
<dbReference type="PANTHER" id="PTHR43547">
    <property type="entry name" value="TWO-COMPONENT HISTIDINE KINASE"/>
    <property type="match status" value="1"/>
</dbReference>
<feature type="domain" description="Histidine kinase" evidence="10">
    <location>
        <begin position="144"/>
        <end position="363"/>
    </location>
</feature>
<dbReference type="EMBL" id="JAHHIF010000016">
    <property type="protein sequence ID" value="MBW4545603.1"/>
    <property type="molecule type" value="Genomic_DNA"/>
</dbReference>
<gene>
    <name evidence="12" type="ORF">KME25_14315</name>
</gene>
<feature type="modified residue" description="4-aspartylphosphate" evidence="9">
    <location>
        <position position="55"/>
    </location>
</feature>
<dbReference type="AlphaFoldDB" id="A0A951PMS5"/>
<dbReference type="SUPFAM" id="SSF52172">
    <property type="entry name" value="CheY-like"/>
    <property type="match status" value="1"/>
</dbReference>
<keyword evidence="6" id="KW-0805">Transcription regulation</keyword>
<dbReference type="Gene3D" id="1.10.287.130">
    <property type="match status" value="1"/>
</dbReference>
<dbReference type="InterPro" id="IPR005467">
    <property type="entry name" value="His_kinase_dom"/>
</dbReference>
<dbReference type="Gene3D" id="3.40.50.2300">
    <property type="match status" value="1"/>
</dbReference>
<evidence type="ECO:0000256" key="2">
    <source>
        <dbReference type="ARBA" id="ARBA00012438"/>
    </source>
</evidence>
<dbReference type="InterPro" id="IPR004358">
    <property type="entry name" value="Sig_transdc_His_kin-like_C"/>
</dbReference>
<dbReference type="CDD" id="cd00082">
    <property type="entry name" value="HisKA"/>
    <property type="match status" value="1"/>
</dbReference>
<keyword evidence="3 9" id="KW-0597">Phosphoprotein</keyword>
<evidence type="ECO:0000256" key="4">
    <source>
        <dbReference type="ARBA" id="ARBA00022777"/>
    </source>
</evidence>
<sequence>MDEKYSVLVVDDEPHGFDVIEAHLYREGYELHYAASGMEALSSIDSFEPDVILLDVMMPQMDGIEVCRLIKSDTYWKHIPIIMVTALSSKEDLARSLDAGADDFLTKPVSGIELRARVRSMLRIKQQYDALEATLRLREDLSNMIVHDLRNPLTSILMSGSLLMDSGLKGKDLERVELILSSGRQLNSMINDLLILAKMQSGKMVLNLAEVELSDLATKALSQFSGVAASKKLRLRSQLKKLNHPVSVDANLLYRVLDNLLSNAIKFSPPDSTITLQVDDPSDLVTDGTVSHQATIRVADEGIGVSEELQQRIFDKYEVGSPINSVPQFGLGLAFCKMVVEAHKGRIFVEENKPQGSIFTVAI</sequence>
<evidence type="ECO:0000256" key="3">
    <source>
        <dbReference type="ARBA" id="ARBA00022553"/>
    </source>
</evidence>
<dbReference type="InterPro" id="IPR036097">
    <property type="entry name" value="HisK_dim/P_sf"/>
</dbReference>
<protein>
    <recommendedName>
        <fullName evidence="2">histidine kinase</fullName>
        <ecNumber evidence="2">2.7.13.3</ecNumber>
    </recommendedName>
</protein>
<keyword evidence="7" id="KW-0238">DNA-binding</keyword>
<reference evidence="12" key="1">
    <citation type="submission" date="2021-05" db="EMBL/GenBank/DDBJ databases">
        <authorList>
            <person name="Pietrasiak N."/>
            <person name="Ward R."/>
            <person name="Stajich J.E."/>
            <person name="Kurbessoian T."/>
        </authorList>
    </citation>
    <scope>NUCLEOTIDE SEQUENCE</scope>
    <source>
        <strain evidence="12">CPER-KK1</strain>
    </source>
</reference>
<dbReference type="GO" id="GO:0003677">
    <property type="term" value="F:DNA binding"/>
    <property type="evidence" value="ECO:0007669"/>
    <property type="project" value="UniProtKB-KW"/>
</dbReference>
<keyword evidence="4 12" id="KW-0808">Transferase</keyword>
<dbReference type="InterPro" id="IPR001789">
    <property type="entry name" value="Sig_transdc_resp-reg_receiver"/>
</dbReference>
<dbReference type="SUPFAM" id="SSF55874">
    <property type="entry name" value="ATPase domain of HSP90 chaperone/DNA topoisomerase II/histidine kinase"/>
    <property type="match status" value="1"/>
</dbReference>
<evidence type="ECO:0000256" key="5">
    <source>
        <dbReference type="ARBA" id="ARBA00023012"/>
    </source>
</evidence>
<comment type="caution">
    <text evidence="12">The sequence shown here is derived from an EMBL/GenBank/DDBJ whole genome shotgun (WGS) entry which is preliminary data.</text>
</comment>
<dbReference type="PROSITE" id="PS50110">
    <property type="entry name" value="RESPONSE_REGULATORY"/>
    <property type="match status" value="1"/>
</dbReference>
<evidence type="ECO:0000259" key="11">
    <source>
        <dbReference type="PROSITE" id="PS50110"/>
    </source>
</evidence>
<evidence type="ECO:0000313" key="13">
    <source>
        <dbReference type="Proteomes" id="UP000753908"/>
    </source>
</evidence>
<dbReference type="SMART" id="SM00448">
    <property type="entry name" value="REC"/>
    <property type="match status" value="1"/>
</dbReference>
<dbReference type="Proteomes" id="UP000753908">
    <property type="component" value="Unassembled WGS sequence"/>
</dbReference>
<keyword evidence="4 12" id="KW-0418">Kinase</keyword>
<keyword evidence="5" id="KW-0902">Two-component regulatory system</keyword>
<dbReference type="SMART" id="SM00387">
    <property type="entry name" value="HATPase_c"/>
    <property type="match status" value="1"/>
</dbReference>
<organism evidence="12 13">
    <name type="scientific">Symplocastrum torsivum CPER-KK1</name>
    <dbReference type="NCBI Taxonomy" id="450513"/>
    <lineage>
        <taxon>Bacteria</taxon>
        <taxon>Bacillati</taxon>
        <taxon>Cyanobacteriota</taxon>
        <taxon>Cyanophyceae</taxon>
        <taxon>Oscillatoriophycideae</taxon>
        <taxon>Oscillatoriales</taxon>
        <taxon>Microcoleaceae</taxon>
        <taxon>Symplocastrum</taxon>
    </lineage>
</organism>
<comment type="catalytic activity">
    <reaction evidence="1">
        <text>ATP + protein L-histidine = ADP + protein N-phospho-L-histidine.</text>
        <dbReference type="EC" id="2.7.13.3"/>
    </reaction>
</comment>
<dbReference type="PROSITE" id="PS50109">
    <property type="entry name" value="HIS_KIN"/>
    <property type="match status" value="1"/>
</dbReference>
<accession>A0A951PMS5</accession>
<feature type="domain" description="Response regulatory" evidence="11">
    <location>
        <begin position="6"/>
        <end position="122"/>
    </location>
</feature>
<evidence type="ECO:0000256" key="8">
    <source>
        <dbReference type="ARBA" id="ARBA00023163"/>
    </source>
</evidence>
<name>A0A951PMS5_9CYAN</name>
<dbReference type="InterPro" id="IPR003661">
    <property type="entry name" value="HisK_dim/P_dom"/>
</dbReference>
<keyword evidence="8" id="KW-0804">Transcription</keyword>
<evidence type="ECO:0000313" key="12">
    <source>
        <dbReference type="EMBL" id="MBW4545603.1"/>
    </source>
</evidence>
<dbReference type="InterPro" id="IPR003594">
    <property type="entry name" value="HATPase_dom"/>
</dbReference>
<dbReference type="PRINTS" id="PR00344">
    <property type="entry name" value="BCTRLSENSOR"/>
</dbReference>
<evidence type="ECO:0000256" key="9">
    <source>
        <dbReference type="PROSITE-ProRule" id="PRU00169"/>
    </source>
</evidence>
<dbReference type="FunFam" id="3.40.50.2300:FF:000001">
    <property type="entry name" value="DNA-binding response regulator PhoB"/>
    <property type="match status" value="1"/>
</dbReference>
<dbReference type="InterPro" id="IPR036890">
    <property type="entry name" value="HATPase_C_sf"/>
</dbReference>
<proteinExistence type="predicted"/>
<dbReference type="Pfam" id="PF00512">
    <property type="entry name" value="HisKA"/>
    <property type="match status" value="1"/>
</dbReference>
<dbReference type="EC" id="2.7.13.3" evidence="2"/>
<evidence type="ECO:0000259" key="10">
    <source>
        <dbReference type="PROSITE" id="PS50109"/>
    </source>
</evidence>
<reference evidence="12" key="2">
    <citation type="journal article" date="2022" name="Microbiol. Resour. Announc.">
        <title>Metagenome Sequencing to Explore Phylogenomics of Terrestrial Cyanobacteria.</title>
        <authorList>
            <person name="Ward R.D."/>
            <person name="Stajich J.E."/>
            <person name="Johansen J.R."/>
            <person name="Huntemann M."/>
            <person name="Clum A."/>
            <person name="Foster B."/>
            <person name="Foster B."/>
            <person name="Roux S."/>
            <person name="Palaniappan K."/>
            <person name="Varghese N."/>
            <person name="Mukherjee S."/>
            <person name="Reddy T.B.K."/>
            <person name="Daum C."/>
            <person name="Copeland A."/>
            <person name="Chen I.A."/>
            <person name="Ivanova N.N."/>
            <person name="Kyrpides N.C."/>
            <person name="Shapiro N."/>
            <person name="Eloe-Fadrosh E.A."/>
            <person name="Pietrasiak N."/>
        </authorList>
    </citation>
    <scope>NUCLEOTIDE SEQUENCE</scope>
    <source>
        <strain evidence="12">CPER-KK1</strain>
    </source>
</reference>
<evidence type="ECO:0000256" key="7">
    <source>
        <dbReference type="ARBA" id="ARBA00023125"/>
    </source>
</evidence>
<evidence type="ECO:0000256" key="6">
    <source>
        <dbReference type="ARBA" id="ARBA00023015"/>
    </source>
</evidence>
<dbReference type="SMART" id="SM00388">
    <property type="entry name" value="HisKA"/>
    <property type="match status" value="1"/>
</dbReference>
<dbReference type="InterPro" id="IPR011006">
    <property type="entry name" value="CheY-like_superfamily"/>
</dbReference>